<reference evidence="4" key="1">
    <citation type="journal article" date="2019" name="Int. J. Syst. Evol. Microbiol.">
        <title>The Global Catalogue of Microorganisms (GCM) 10K type strain sequencing project: providing services to taxonomists for standard genome sequencing and annotation.</title>
        <authorList>
            <consortium name="The Broad Institute Genomics Platform"/>
            <consortium name="The Broad Institute Genome Sequencing Center for Infectious Disease"/>
            <person name="Wu L."/>
            <person name="Ma J."/>
        </authorList>
    </citation>
    <scope>NUCLEOTIDE SEQUENCE [LARGE SCALE GENOMIC DNA]</scope>
    <source>
        <strain evidence="4">CGMCC 4.7093</strain>
    </source>
</reference>
<evidence type="ECO:0000313" key="3">
    <source>
        <dbReference type="EMBL" id="MFC5064022.1"/>
    </source>
</evidence>
<sequence length="250" mass="24686">MPTPGHPSRERPPPAPAPPDRAGPTTALDAPTVRHAAVPTSPPAPPARGGGLSTVRVTGQALAATTTAAAGGLLGGAAGTVAGAAVASMVTTVGEALYQRSLERTRDHVRTRIDARRPRPTVPPPPDEAPTRVLGAAGAPAGSSFPRARIAVLVATAIVIFLIAMVVVTGIERVKGSPLSGGPAGTSVGEVFGTAAPTTTTTEPDPDDDEPGAAATTTTSAPDATTSAAPTTSSRSRTTTPTTTLVPTGN</sequence>
<accession>A0ABV9YQ21</accession>
<keyword evidence="2" id="KW-1133">Transmembrane helix</keyword>
<dbReference type="Proteomes" id="UP001595947">
    <property type="component" value="Unassembled WGS sequence"/>
</dbReference>
<proteinExistence type="predicted"/>
<feature type="compositionally biased region" description="Low complexity" evidence="1">
    <location>
        <begin position="193"/>
        <end position="203"/>
    </location>
</feature>
<name>A0ABV9YQ21_9PSEU</name>
<gene>
    <name evidence="3" type="ORF">ACFPBZ_17510</name>
</gene>
<evidence type="ECO:0000313" key="4">
    <source>
        <dbReference type="Proteomes" id="UP001595947"/>
    </source>
</evidence>
<keyword evidence="2" id="KW-0812">Transmembrane</keyword>
<feature type="transmembrane region" description="Helical" evidence="2">
    <location>
        <begin position="150"/>
        <end position="171"/>
    </location>
</feature>
<evidence type="ECO:0000256" key="1">
    <source>
        <dbReference type="SAM" id="MobiDB-lite"/>
    </source>
</evidence>
<feature type="region of interest" description="Disordered" evidence="1">
    <location>
        <begin position="177"/>
        <end position="250"/>
    </location>
</feature>
<organism evidence="3 4">
    <name type="scientific">Actinomycetospora atypica</name>
    <dbReference type="NCBI Taxonomy" id="1290095"/>
    <lineage>
        <taxon>Bacteria</taxon>
        <taxon>Bacillati</taxon>
        <taxon>Actinomycetota</taxon>
        <taxon>Actinomycetes</taxon>
        <taxon>Pseudonocardiales</taxon>
        <taxon>Pseudonocardiaceae</taxon>
        <taxon>Actinomycetospora</taxon>
    </lineage>
</organism>
<comment type="caution">
    <text evidence="3">The sequence shown here is derived from an EMBL/GenBank/DDBJ whole genome shotgun (WGS) entry which is preliminary data.</text>
</comment>
<feature type="region of interest" description="Disordered" evidence="1">
    <location>
        <begin position="112"/>
        <end position="135"/>
    </location>
</feature>
<feature type="compositionally biased region" description="Low complexity" evidence="1">
    <location>
        <begin position="212"/>
        <end position="244"/>
    </location>
</feature>
<dbReference type="EMBL" id="JBHSIV010000019">
    <property type="protein sequence ID" value="MFC5064022.1"/>
    <property type="molecule type" value="Genomic_DNA"/>
</dbReference>
<protein>
    <submittedName>
        <fullName evidence="3">Uncharacterized protein</fullName>
    </submittedName>
</protein>
<dbReference type="RefSeq" id="WP_378037370.1">
    <property type="nucleotide sequence ID" value="NZ_JBHSIV010000019.1"/>
</dbReference>
<keyword evidence="2" id="KW-0472">Membrane</keyword>
<evidence type="ECO:0000256" key="2">
    <source>
        <dbReference type="SAM" id="Phobius"/>
    </source>
</evidence>
<keyword evidence="4" id="KW-1185">Reference proteome</keyword>
<feature type="region of interest" description="Disordered" evidence="1">
    <location>
        <begin position="1"/>
        <end position="53"/>
    </location>
</feature>